<dbReference type="Pfam" id="PF02195">
    <property type="entry name" value="ParB_N"/>
    <property type="match status" value="1"/>
</dbReference>
<dbReference type="RefSeq" id="WP_183264392.1">
    <property type="nucleotide sequence ID" value="NZ_BAAAVZ010000026.1"/>
</dbReference>
<proteinExistence type="predicted"/>
<evidence type="ECO:0000313" key="2">
    <source>
        <dbReference type="EMBL" id="MBB4652994.1"/>
    </source>
</evidence>
<dbReference type="SMART" id="SM00470">
    <property type="entry name" value="ParB"/>
    <property type="match status" value="1"/>
</dbReference>
<comment type="caution">
    <text evidence="2">The sequence shown here is derived from an EMBL/GenBank/DDBJ whole genome shotgun (WGS) entry which is preliminary data.</text>
</comment>
<dbReference type="EMBL" id="JACHOT010000009">
    <property type="protein sequence ID" value="MBB4652994.1"/>
    <property type="molecule type" value="Genomic_DNA"/>
</dbReference>
<dbReference type="Proteomes" id="UP000539538">
    <property type="component" value="Unassembled WGS sequence"/>
</dbReference>
<accession>A0ABR6L9V8</accession>
<gene>
    <name evidence="2" type="ORF">GGQ99_004778</name>
</gene>
<sequence>MQSHNSYSAEMRPIADVIPYERNPRVIPESAVLKVAASIREFGWRQPIVVDEAGIILVGHTRRLAAIHLGLAEVPVHVAVGLTPAQARAYRLADNRVGEETSWDFETLGLEIEALGASDLDIDLSSIGLDLGSFTDFDGELTAGADAVEAKASLMERFGVAPFSVLNARDGWWQDRKRAWLAIGIESELGRGENALNFSATVIAATAPKRGARR</sequence>
<dbReference type="InterPro" id="IPR003115">
    <property type="entry name" value="ParB_N"/>
</dbReference>
<dbReference type="CDD" id="cd16402">
    <property type="entry name" value="ParB_N_like_MT"/>
    <property type="match status" value="1"/>
</dbReference>
<protein>
    <recommendedName>
        <fullName evidence="1">ParB-like N-terminal domain-containing protein</fullName>
    </recommendedName>
</protein>
<dbReference type="SUPFAM" id="SSF110849">
    <property type="entry name" value="ParB/Sulfiredoxin"/>
    <property type="match status" value="1"/>
</dbReference>
<dbReference type="Gene3D" id="3.90.1530.10">
    <property type="entry name" value="Conserved hypothetical protein from pyrococcus furiosus pfu- 392566-001, ParB domain"/>
    <property type="match status" value="1"/>
</dbReference>
<keyword evidence="3" id="KW-1185">Reference proteome</keyword>
<name>A0ABR6L9V8_9HYPH</name>
<organism evidence="2 3">
    <name type="scientific">Aminobacter niigataensis</name>
    <dbReference type="NCBI Taxonomy" id="83265"/>
    <lineage>
        <taxon>Bacteria</taxon>
        <taxon>Pseudomonadati</taxon>
        <taxon>Pseudomonadota</taxon>
        <taxon>Alphaproteobacteria</taxon>
        <taxon>Hyphomicrobiales</taxon>
        <taxon>Phyllobacteriaceae</taxon>
        <taxon>Aminobacter</taxon>
    </lineage>
</organism>
<evidence type="ECO:0000259" key="1">
    <source>
        <dbReference type="SMART" id="SM00470"/>
    </source>
</evidence>
<dbReference type="InterPro" id="IPR036086">
    <property type="entry name" value="ParB/Sulfiredoxin_sf"/>
</dbReference>
<reference evidence="2 3" key="1">
    <citation type="submission" date="2020-08" db="EMBL/GenBank/DDBJ databases">
        <title>Genomic Encyclopedia of Type Strains, Phase IV (KMG-IV): sequencing the most valuable type-strain genomes for metagenomic binning, comparative biology and taxonomic classification.</title>
        <authorList>
            <person name="Goeker M."/>
        </authorList>
    </citation>
    <scope>NUCLEOTIDE SEQUENCE [LARGE SCALE GENOMIC DNA]</scope>
    <source>
        <strain evidence="2 3">DSM 7050</strain>
    </source>
</reference>
<feature type="domain" description="ParB-like N-terminal" evidence="1">
    <location>
        <begin position="10"/>
        <end position="96"/>
    </location>
</feature>
<evidence type="ECO:0000313" key="3">
    <source>
        <dbReference type="Proteomes" id="UP000539538"/>
    </source>
</evidence>